<comment type="caution">
    <text evidence="2">The sequence shown here is derived from an EMBL/GenBank/DDBJ whole genome shotgun (WGS) entry which is preliminary data.</text>
</comment>
<organism evidence="2 3">
    <name type="scientific">Araneus ventricosus</name>
    <name type="common">Orbweaver spider</name>
    <name type="synonym">Epeira ventricosa</name>
    <dbReference type="NCBI Taxonomy" id="182803"/>
    <lineage>
        <taxon>Eukaryota</taxon>
        <taxon>Metazoa</taxon>
        <taxon>Ecdysozoa</taxon>
        <taxon>Arthropoda</taxon>
        <taxon>Chelicerata</taxon>
        <taxon>Arachnida</taxon>
        <taxon>Araneae</taxon>
        <taxon>Araneomorphae</taxon>
        <taxon>Entelegynae</taxon>
        <taxon>Araneoidea</taxon>
        <taxon>Araneidae</taxon>
        <taxon>Araneus</taxon>
    </lineage>
</organism>
<name>A0A4Y2WZS1_ARAVE</name>
<keyword evidence="3" id="KW-1185">Reference proteome</keyword>
<evidence type="ECO:0000313" key="3">
    <source>
        <dbReference type="Proteomes" id="UP000499080"/>
    </source>
</evidence>
<reference evidence="2 3" key="1">
    <citation type="journal article" date="2019" name="Sci. Rep.">
        <title>Orb-weaving spider Araneus ventricosus genome elucidates the spidroin gene catalogue.</title>
        <authorList>
            <person name="Kono N."/>
            <person name="Nakamura H."/>
            <person name="Ohtoshi R."/>
            <person name="Moran D.A.P."/>
            <person name="Shinohara A."/>
            <person name="Yoshida Y."/>
            <person name="Fujiwara M."/>
            <person name="Mori M."/>
            <person name="Tomita M."/>
            <person name="Arakawa K."/>
        </authorList>
    </citation>
    <scope>NUCLEOTIDE SEQUENCE [LARGE SCALE GENOMIC DNA]</scope>
</reference>
<dbReference type="Proteomes" id="UP000499080">
    <property type="component" value="Unassembled WGS sequence"/>
</dbReference>
<evidence type="ECO:0000313" key="1">
    <source>
        <dbReference type="EMBL" id="GBN16169.1"/>
    </source>
</evidence>
<dbReference type="EMBL" id="BGPR01068002">
    <property type="protein sequence ID" value="GBO42050.1"/>
    <property type="molecule type" value="Genomic_DNA"/>
</dbReference>
<accession>A0A4Y2WZS1</accession>
<evidence type="ECO:0000313" key="2">
    <source>
        <dbReference type="EMBL" id="GBO42050.1"/>
    </source>
</evidence>
<proteinExistence type="predicted"/>
<dbReference type="AlphaFoldDB" id="A0A4Y2WZS1"/>
<protein>
    <submittedName>
        <fullName evidence="2">Uncharacterized protein</fullName>
    </submittedName>
</protein>
<gene>
    <name evidence="2" type="ORF">AVEN_24628_1</name>
    <name evidence="1" type="ORF">AVEN_51410_1</name>
</gene>
<dbReference type="EMBL" id="BGPR01006113">
    <property type="protein sequence ID" value="GBN16169.1"/>
    <property type="molecule type" value="Genomic_DNA"/>
</dbReference>
<sequence>MFEYLGAVWHDNWRQPLNSAGVEYEESERSLYAWPVSHCLRIHMSSEEIFIKSFIPLFCADAFCVLHRGHILRVGVVQVSRLKDAFFG</sequence>